<evidence type="ECO:0000256" key="1">
    <source>
        <dbReference type="SAM" id="Phobius"/>
    </source>
</evidence>
<keyword evidence="1" id="KW-0812">Transmembrane</keyword>
<reference evidence="3 4" key="1">
    <citation type="submission" date="2020-08" db="EMBL/GenBank/DDBJ databases">
        <title>Genomic Encyclopedia of Type Strains, Phase III (KMG-III): the genomes of soil and plant-associated and newly described type strains.</title>
        <authorList>
            <person name="Whitman W."/>
        </authorList>
    </citation>
    <scope>NUCLEOTIDE SEQUENCE [LARGE SCALE GENOMIC DNA]</scope>
    <source>
        <strain evidence="3 4">CECT 8640</strain>
    </source>
</reference>
<evidence type="ECO:0000313" key="4">
    <source>
        <dbReference type="Proteomes" id="UP000547510"/>
    </source>
</evidence>
<comment type="caution">
    <text evidence="3">The sequence shown here is derived from an EMBL/GenBank/DDBJ whole genome shotgun (WGS) entry which is preliminary data.</text>
</comment>
<feature type="transmembrane region" description="Helical" evidence="1">
    <location>
        <begin position="153"/>
        <end position="171"/>
    </location>
</feature>
<protein>
    <recommendedName>
        <fullName evidence="5">YtkA-like domain-containing protein</fullName>
    </recommendedName>
</protein>
<proteinExistence type="predicted"/>
<name>A0A841CIE1_9PSEU</name>
<keyword evidence="1" id="KW-1133">Transmembrane helix</keyword>
<accession>A0A841CIE1</accession>
<feature type="signal peptide" evidence="2">
    <location>
        <begin position="1"/>
        <end position="23"/>
    </location>
</feature>
<evidence type="ECO:0000256" key="2">
    <source>
        <dbReference type="SAM" id="SignalP"/>
    </source>
</evidence>
<gene>
    <name evidence="3" type="ORF">FHS29_003784</name>
</gene>
<dbReference type="AlphaFoldDB" id="A0A841CIE1"/>
<sequence length="187" mass="19635">MRTRLVTGVAASLVVLTAPVASAQAEPLTIVHSERVPLGNGTLTASFTDWPVKAGRSLDFTFEPDGGIEGRTGTVRAITPSGEPKALGIVGLDGEADMELQRHPLARHAWGLDVVALPEEGPWRFEFTVHGAGGVTTGTLPVPVGPAPGPPMAVSWLVGMAPWAVAALLLARGWLRARRRAVLTWNG</sequence>
<dbReference type="EMBL" id="JACHJN010000005">
    <property type="protein sequence ID" value="MBB5957191.1"/>
    <property type="molecule type" value="Genomic_DNA"/>
</dbReference>
<evidence type="ECO:0008006" key="5">
    <source>
        <dbReference type="Google" id="ProtNLM"/>
    </source>
</evidence>
<feature type="chain" id="PRO_5032945817" description="YtkA-like domain-containing protein" evidence="2">
    <location>
        <begin position="24"/>
        <end position="187"/>
    </location>
</feature>
<keyword evidence="1" id="KW-0472">Membrane</keyword>
<dbReference type="Proteomes" id="UP000547510">
    <property type="component" value="Unassembled WGS sequence"/>
</dbReference>
<keyword evidence="2" id="KW-0732">Signal</keyword>
<dbReference type="RefSeq" id="WP_184692024.1">
    <property type="nucleotide sequence ID" value="NZ_JACHJN010000005.1"/>
</dbReference>
<keyword evidence="4" id="KW-1185">Reference proteome</keyword>
<evidence type="ECO:0000313" key="3">
    <source>
        <dbReference type="EMBL" id="MBB5957191.1"/>
    </source>
</evidence>
<organism evidence="3 4">
    <name type="scientific">Saccharothrix tamanrassetensis</name>
    <dbReference type="NCBI Taxonomy" id="1051531"/>
    <lineage>
        <taxon>Bacteria</taxon>
        <taxon>Bacillati</taxon>
        <taxon>Actinomycetota</taxon>
        <taxon>Actinomycetes</taxon>
        <taxon>Pseudonocardiales</taxon>
        <taxon>Pseudonocardiaceae</taxon>
        <taxon>Saccharothrix</taxon>
    </lineage>
</organism>